<sequence>MNQGGITLIGIRTGTESSLATKGIRSTFSGMCESAGFLLWFGGLLTLISKAGNCSNSPRT</sequence>
<organism evidence="1">
    <name type="scientific">marine sediment metagenome</name>
    <dbReference type="NCBI Taxonomy" id="412755"/>
    <lineage>
        <taxon>unclassified sequences</taxon>
        <taxon>metagenomes</taxon>
        <taxon>ecological metagenomes</taxon>
    </lineage>
</organism>
<comment type="caution">
    <text evidence="1">The sequence shown here is derived from an EMBL/GenBank/DDBJ whole genome shotgun (WGS) entry which is preliminary data.</text>
</comment>
<protein>
    <submittedName>
        <fullName evidence="1">Uncharacterized protein</fullName>
    </submittedName>
</protein>
<dbReference type="EMBL" id="LAZR01000010">
    <property type="protein sequence ID" value="KKO08166.1"/>
    <property type="molecule type" value="Genomic_DNA"/>
</dbReference>
<evidence type="ECO:0000313" key="1">
    <source>
        <dbReference type="EMBL" id="KKO08166.1"/>
    </source>
</evidence>
<gene>
    <name evidence="1" type="ORF">LCGC14_0048610</name>
</gene>
<proteinExistence type="predicted"/>
<dbReference type="AlphaFoldDB" id="A0A0F9VSR9"/>
<accession>A0A0F9VSR9</accession>
<reference evidence="1" key="1">
    <citation type="journal article" date="2015" name="Nature">
        <title>Complex archaea that bridge the gap between prokaryotes and eukaryotes.</title>
        <authorList>
            <person name="Spang A."/>
            <person name="Saw J.H."/>
            <person name="Jorgensen S.L."/>
            <person name="Zaremba-Niedzwiedzka K."/>
            <person name="Martijn J."/>
            <person name="Lind A.E."/>
            <person name="van Eijk R."/>
            <person name="Schleper C."/>
            <person name="Guy L."/>
            <person name="Ettema T.J."/>
        </authorList>
    </citation>
    <scope>NUCLEOTIDE SEQUENCE</scope>
</reference>
<name>A0A0F9VSR9_9ZZZZ</name>